<evidence type="ECO:0000256" key="4">
    <source>
        <dbReference type="SAM" id="MobiDB-lite"/>
    </source>
</evidence>
<dbReference type="Gene3D" id="3.90.1420.10">
    <property type="entry name" value="Rubisco LSMT, substrate-binding domain"/>
    <property type="match status" value="1"/>
</dbReference>
<dbReference type="PANTHER" id="PTHR13271">
    <property type="entry name" value="UNCHARACTERIZED PUTATIVE METHYLTRANSFERASE"/>
    <property type="match status" value="1"/>
</dbReference>
<dbReference type="InterPro" id="IPR046341">
    <property type="entry name" value="SET_dom_sf"/>
</dbReference>
<sequence>MSDAHQHLGLGNLRIEETGGCGTDTSSSGSNMPGASRAKVGVRGITSGMSGTAGIPKTMLSSGTGGFASVDVPGTVAANLQVPDRLKFEVDEDVEATSEKKGDEDDSNTIFKEFEEWLLTNGAKFPDLYLKRYGDSEVRGVHATRPIAPYNCIIQIPLKCLITDEMGRETEMGRKLFSQNYSLSTPNLIAVLLYIMETREDPNHFFQPYYRVLPRKYDDFPIFYNDEQLSWLTGSPLLDDIAERKRNMHADYEEICRLVPEFERFSFEEFLEVRTAVGSRNFGILVHNHKRTAMVPYSDMLNHYRPRETSWTFEDSKDAFTITSLSSLQPHQQVMDSYGKKCNSKFLLHYGFAVVDNREEDGKCQNEIYIRLHLASARQDSLHESRLAVLGPSRSSRGFRLSMNIEDKATSEALSYCRVAVATADELTEILAARGLDDSGAGDDGHGHSYRRSRDSYRDSSVGYVSARNETAALEMLAAACERQLTKYPQTYEENLELLNHGNLKPFSVRRTTLIVVVSEQEILSFWIHAFETLSAILQDSSNEAPLHQRLRQLPDRTHRDADLARFAGRLAYEIRMAAPARR</sequence>
<comment type="caution">
    <text evidence="6">The sequence shown here is derived from an EMBL/GenBank/DDBJ whole genome shotgun (WGS) entry which is preliminary data.</text>
</comment>
<dbReference type="Pfam" id="PF09273">
    <property type="entry name" value="Rubis-subs-bind"/>
    <property type="match status" value="1"/>
</dbReference>
<organism evidence="6 7">
    <name type="scientific">Hondaea fermentalgiana</name>
    <dbReference type="NCBI Taxonomy" id="2315210"/>
    <lineage>
        <taxon>Eukaryota</taxon>
        <taxon>Sar</taxon>
        <taxon>Stramenopiles</taxon>
        <taxon>Bigyra</taxon>
        <taxon>Labyrinthulomycetes</taxon>
        <taxon>Thraustochytrida</taxon>
        <taxon>Thraustochytriidae</taxon>
        <taxon>Hondaea</taxon>
    </lineage>
</organism>
<dbReference type="AlphaFoldDB" id="A0A2R5GFL8"/>
<keyword evidence="2 6" id="KW-0808">Transferase</keyword>
<evidence type="ECO:0000256" key="2">
    <source>
        <dbReference type="ARBA" id="ARBA00022679"/>
    </source>
</evidence>
<feature type="region of interest" description="Disordered" evidence="4">
    <location>
        <begin position="1"/>
        <end position="37"/>
    </location>
</feature>
<dbReference type="EMBL" id="BEYU01000064">
    <property type="protein sequence ID" value="GBG29720.1"/>
    <property type="molecule type" value="Genomic_DNA"/>
</dbReference>
<accession>A0A2R5GFL8</accession>
<reference evidence="6 7" key="1">
    <citation type="submission" date="2017-12" db="EMBL/GenBank/DDBJ databases">
        <title>Sequencing, de novo assembly and annotation of complete genome of a new Thraustochytrid species, strain FCC1311.</title>
        <authorList>
            <person name="Sedici K."/>
            <person name="Godart F."/>
            <person name="Aiese Cigliano R."/>
            <person name="Sanseverino W."/>
            <person name="Barakat M."/>
            <person name="Ortet P."/>
            <person name="Marechal E."/>
            <person name="Cagnac O."/>
            <person name="Amato A."/>
        </authorList>
    </citation>
    <scope>NUCLEOTIDE SEQUENCE [LARGE SCALE GENOMIC DNA]</scope>
</reference>
<dbReference type="Proteomes" id="UP000241890">
    <property type="component" value="Unassembled WGS sequence"/>
</dbReference>
<dbReference type="Gene3D" id="3.90.1410.10">
    <property type="entry name" value="set domain protein methyltransferase, domain 1"/>
    <property type="match status" value="1"/>
</dbReference>
<dbReference type="CDD" id="cd10527">
    <property type="entry name" value="SET_LSMT"/>
    <property type="match status" value="1"/>
</dbReference>
<evidence type="ECO:0000256" key="3">
    <source>
        <dbReference type="ARBA" id="ARBA00022691"/>
    </source>
</evidence>
<dbReference type="PANTHER" id="PTHR13271:SF137">
    <property type="entry name" value="SET DOMAIN-CONTAINING PROTEIN"/>
    <property type="match status" value="1"/>
</dbReference>
<dbReference type="InterPro" id="IPR036464">
    <property type="entry name" value="Rubisco_LSMT_subst-bd_sf"/>
</dbReference>
<keyword evidence="1 6" id="KW-0489">Methyltransferase</keyword>
<proteinExistence type="predicted"/>
<evidence type="ECO:0000259" key="5">
    <source>
        <dbReference type="Pfam" id="PF09273"/>
    </source>
</evidence>
<dbReference type="SUPFAM" id="SSF81822">
    <property type="entry name" value="RuBisCo LSMT C-terminal, substrate-binding domain"/>
    <property type="match status" value="1"/>
</dbReference>
<keyword evidence="3" id="KW-0949">S-adenosyl-L-methionine</keyword>
<evidence type="ECO:0000313" key="6">
    <source>
        <dbReference type="EMBL" id="GBG29720.1"/>
    </source>
</evidence>
<dbReference type="InterPro" id="IPR015353">
    <property type="entry name" value="Rubisco_LSMT_subst-bd"/>
</dbReference>
<keyword evidence="7" id="KW-1185">Reference proteome</keyword>
<feature type="domain" description="Rubisco LSMT substrate-binding" evidence="5">
    <location>
        <begin position="379"/>
        <end position="524"/>
    </location>
</feature>
<dbReference type="InterPro" id="IPR050600">
    <property type="entry name" value="SETD3_SETD6_MTase"/>
</dbReference>
<evidence type="ECO:0000256" key="1">
    <source>
        <dbReference type="ARBA" id="ARBA00022603"/>
    </source>
</evidence>
<name>A0A2R5GFL8_9STRA</name>
<dbReference type="SUPFAM" id="SSF82199">
    <property type="entry name" value="SET domain"/>
    <property type="match status" value="1"/>
</dbReference>
<dbReference type="GO" id="GO:0032259">
    <property type="term" value="P:methylation"/>
    <property type="evidence" value="ECO:0007669"/>
    <property type="project" value="UniProtKB-KW"/>
</dbReference>
<dbReference type="InParanoid" id="A0A2R5GFL8"/>
<gene>
    <name evidence="6" type="ORF">FCC1311_059412</name>
</gene>
<protein>
    <submittedName>
        <fullName evidence="6">Histone-lysine N-methyltransferase setd3</fullName>
    </submittedName>
</protein>
<dbReference type="GO" id="GO:0016279">
    <property type="term" value="F:protein-lysine N-methyltransferase activity"/>
    <property type="evidence" value="ECO:0007669"/>
    <property type="project" value="TreeGrafter"/>
</dbReference>
<dbReference type="OrthoDB" id="341421at2759"/>
<evidence type="ECO:0000313" key="7">
    <source>
        <dbReference type="Proteomes" id="UP000241890"/>
    </source>
</evidence>